<gene>
    <name evidence="4" type="ORF">AB0I59_02000</name>
</gene>
<feature type="transmembrane region" description="Helical" evidence="2">
    <location>
        <begin position="467"/>
        <end position="487"/>
    </location>
</feature>
<feature type="transmembrane region" description="Helical" evidence="2">
    <location>
        <begin position="551"/>
        <end position="570"/>
    </location>
</feature>
<feature type="transmembrane region" description="Helical" evidence="2">
    <location>
        <begin position="408"/>
        <end position="427"/>
    </location>
</feature>
<dbReference type="Proteomes" id="UP001551675">
    <property type="component" value="Unassembled WGS sequence"/>
</dbReference>
<keyword evidence="5" id="KW-1185">Reference proteome</keyword>
<feature type="domain" description="Acyltransferase 3" evidence="3">
    <location>
        <begin position="377"/>
        <end position="675"/>
    </location>
</feature>
<accession>A0ABV3G7H8</accession>
<dbReference type="EMBL" id="JBFALK010000001">
    <property type="protein sequence ID" value="MEV0967381.1"/>
    <property type="molecule type" value="Genomic_DNA"/>
</dbReference>
<feature type="transmembrane region" description="Helical" evidence="2">
    <location>
        <begin position="655"/>
        <end position="677"/>
    </location>
</feature>
<evidence type="ECO:0000259" key="3">
    <source>
        <dbReference type="Pfam" id="PF01757"/>
    </source>
</evidence>
<organism evidence="4 5">
    <name type="scientific">Microtetraspora glauca</name>
    <dbReference type="NCBI Taxonomy" id="1996"/>
    <lineage>
        <taxon>Bacteria</taxon>
        <taxon>Bacillati</taxon>
        <taxon>Actinomycetota</taxon>
        <taxon>Actinomycetes</taxon>
        <taxon>Streptosporangiales</taxon>
        <taxon>Streptosporangiaceae</taxon>
        <taxon>Microtetraspora</taxon>
    </lineage>
</organism>
<evidence type="ECO:0000313" key="4">
    <source>
        <dbReference type="EMBL" id="MEV0967381.1"/>
    </source>
</evidence>
<keyword evidence="2" id="KW-0812">Transmembrane</keyword>
<keyword evidence="4" id="KW-0012">Acyltransferase</keyword>
<feature type="compositionally biased region" description="Low complexity" evidence="1">
    <location>
        <begin position="277"/>
        <end position="286"/>
    </location>
</feature>
<dbReference type="RefSeq" id="WP_358129098.1">
    <property type="nucleotide sequence ID" value="NZ_JBFALK010000001.1"/>
</dbReference>
<feature type="compositionally biased region" description="Pro residues" evidence="1">
    <location>
        <begin position="309"/>
        <end position="329"/>
    </location>
</feature>
<dbReference type="GO" id="GO:0016746">
    <property type="term" value="F:acyltransferase activity"/>
    <property type="evidence" value="ECO:0007669"/>
    <property type="project" value="UniProtKB-KW"/>
</dbReference>
<feature type="compositionally biased region" description="Low complexity" evidence="1">
    <location>
        <begin position="330"/>
        <end position="344"/>
    </location>
</feature>
<keyword evidence="2" id="KW-0472">Membrane</keyword>
<reference evidence="4 5" key="1">
    <citation type="submission" date="2024-06" db="EMBL/GenBank/DDBJ databases">
        <title>The Natural Products Discovery Center: Release of the First 8490 Sequenced Strains for Exploring Actinobacteria Biosynthetic Diversity.</title>
        <authorList>
            <person name="Kalkreuter E."/>
            <person name="Kautsar S.A."/>
            <person name="Yang D."/>
            <person name="Bader C.D."/>
            <person name="Teijaro C.N."/>
            <person name="Fluegel L."/>
            <person name="Davis C.M."/>
            <person name="Simpson J.R."/>
            <person name="Lauterbach L."/>
            <person name="Steele A.D."/>
            <person name="Gui C."/>
            <person name="Meng S."/>
            <person name="Li G."/>
            <person name="Viehrig K."/>
            <person name="Ye F."/>
            <person name="Su P."/>
            <person name="Kiefer A.F."/>
            <person name="Nichols A."/>
            <person name="Cepeda A.J."/>
            <person name="Yan W."/>
            <person name="Fan B."/>
            <person name="Jiang Y."/>
            <person name="Adhikari A."/>
            <person name="Zheng C.-J."/>
            <person name="Schuster L."/>
            <person name="Cowan T.M."/>
            <person name="Smanski M.J."/>
            <person name="Chevrette M.G."/>
            <person name="De Carvalho L.P.S."/>
            <person name="Shen B."/>
        </authorList>
    </citation>
    <scope>NUCLEOTIDE SEQUENCE [LARGE SCALE GENOMIC DNA]</scope>
    <source>
        <strain evidence="4 5">NPDC050100</strain>
    </source>
</reference>
<evidence type="ECO:0000256" key="2">
    <source>
        <dbReference type="SAM" id="Phobius"/>
    </source>
</evidence>
<sequence>MIGRITGEWPPPSAAPGGGAPTGAAPAPEGEPPVRQAWAAPPAGGGFGAPQGSPPSTGHFASFGTPSAPAPAAGPGAGPATGSAAGTAAAETRAPAPSAPPSGTSGRPGISGTPGSATSEGSATSGGSPASGGSAASGPASAGSDPEHRPLPKRRPRTPRAGGPETGKPEAAPQGFDYFSTPRADSGPAPASDPLGPAAPQSPFTGSPQHPYAATPGPDPLAARDPFSAPAQDPLAAPVQDPFAPPAADQLPKRSRRASLQGQAPTQAMPAVPPAAPAQQWPELPADPWDPWRRAGHDVPQGLAVPSTVEPPPAAPAAPPPPSPEPLPLPAWAQAPQQASPYAPGGMSGFGEVRPPTGWEEQEPEEEPAPQPKRRDPYLDNVKFLLIALVVTSHAIRPTVGADANRALYIFMFSFHMPLFVMISGFLSKNFWNSNAKTNKLVDTFLVPYVIVEFGYNLLRVAFGHKWSISILDPYWLNWYLLALLFWRLSTPVWKRMRYPLPTAVVVCLFSGLSQLSGDFSIDRVFGLLPFFAMGLVLKPEHFEVLKRTPVRILAGVTLLAWAVAVYVLAPRLKLGLWYFNASYHDLHMTWWYGMGFRVVFLAGVTVICFSVMALVPRRQMWFSELGTRTLYAYLLHGVPVMIGKEMGWLNASWLNGPLGVLAILSGSFALATILCLPVTRTLFKWMLEPRLAWLYRRPRKSNDQQPEVQR</sequence>
<keyword evidence="2" id="KW-1133">Transmembrane helix</keyword>
<evidence type="ECO:0000313" key="5">
    <source>
        <dbReference type="Proteomes" id="UP001551675"/>
    </source>
</evidence>
<dbReference type="InterPro" id="IPR052734">
    <property type="entry name" value="Nod_factor_acetyltransferase"/>
</dbReference>
<feature type="region of interest" description="Disordered" evidence="1">
    <location>
        <begin position="1"/>
        <end position="376"/>
    </location>
</feature>
<dbReference type="InterPro" id="IPR002656">
    <property type="entry name" value="Acyl_transf_3_dom"/>
</dbReference>
<keyword evidence="4" id="KW-0808">Transferase</keyword>
<comment type="caution">
    <text evidence="4">The sequence shown here is derived from an EMBL/GenBank/DDBJ whole genome shotgun (WGS) entry which is preliminary data.</text>
</comment>
<protein>
    <submittedName>
        <fullName evidence="4">Acyltransferase family protein</fullName>
    </submittedName>
</protein>
<evidence type="ECO:0000256" key="1">
    <source>
        <dbReference type="SAM" id="MobiDB-lite"/>
    </source>
</evidence>
<feature type="transmembrane region" description="Helical" evidence="2">
    <location>
        <begin position="590"/>
        <end position="614"/>
    </location>
</feature>
<dbReference type="Pfam" id="PF01757">
    <property type="entry name" value="Acyl_transf_3"/>
    <property type="match status" value="1"/>
</dbReference>
<dbReference type="PANTHER" id="PTHR37312:SF1">
    <property type="entry name" value="MEMBRANE-BOUND ACYLTRANSFERASE YKRP-RELATED"/>
    <property type="match status" value="1"/>
</dbReference>
<feature type="compositionally biased region" description="Low complexity" evidence="1">
    <location>
        <begin position="64"/>
        <end position="144"/>
    </location>
</feature>
<dbReference type="PANTHER" id="PTHR37312">
    <property type="entry name" value="MEMBRANE-BOUND ACYLTRANSFERASE YKRP-RELATED"/>
    <property type="match status" value="1"/>
</dbReference>
<proteinExistence type="predicted"/>
<name>A0ABV3G7H8_MICGL</name>
<feature type="transmembrane region" description="Helical" evidence="2">
    <location>
        <begin position="626"/>
        <end position="643"/>
    </location>
</feature>